<dbReference type="PANTHER" id="PTHR47083:SF1">
    <property type="entry name" value="TESTIS-EXPRESSED PROTEIN 11"/>
    <property type="match status" value="1"/>
</dbReference>
<evidence type="ECO:0000313" key="2">
    <source>
        <dbReference type="EMBL" id="KAI9249247.1"/>
    </source>
</evidence>
<dbReference type="InterPro" id="IPR011990">
    <property type="entry name" value="TPR-like_helical_dom_sf"/>
</dbReference>
<reference evidence="2" key="2">
    <citation type="submission" date="2023-02" db="EMBL/GenBank/DDBJ databases">
        <authorList>
            <consortium name="DOE Joint Genome Institute"/>
            <person name="Mondo S.J."/>
            <person name="Chang Y."/>
            <person name="Wang Y."/>
            <person name="Ahrendt S."/>
            <person name="Andreopoulos W."/>
            <person name="Barry K."/>
            <person name="Beard J."/>
            <person name="Benny G.L."/>
            <person name="Blankenship S."/>
            <person name="Bonito G."/>
            <person name="Cuomo C."/>
            <person name="Desiro A."/>
            <person name="Gervers K.A."/>
            <person name="Hundley H."/>
            <person name="Kuo A."/>
            <person name="LaButti K."/>
            <person name="Lang B.F."/>
            <person name="Lipzen A."/>
            <person name="O'Donnell K."/>
            <person name="Pangilinan J."/>
            <person name="Reynolds N."/>
            <person name="Sandor L."/>
            <person name="Smith M.W."/>
            <person name="Tsang A."/>
            <person name="Grigoriev I.V."/>
            <person name="Stajich J.E."/>
            <person name="Spatafora J.W."/>
        </authorList>
    </citation>
    <scope>NUCLEOTIDE SEQUENCE</scope>
    <source>
        <strain evidence="2">RSA 2281</strain>
    </source>
</reference>
<feature type="compositionally biased region" description="Polar residues" evidence="1">
    <location>
        <begin position="777"/>
        <end position="793"/>
    </location>
</feature>
<comment type="caution">
    <text evidence="2">The sequence shown here is derived from an EMBL/GenBank/DDBJ whole genome shotgun (WGS) entry which is preliminary data.</text>
</comment>
<accession>A0AAD5K0C8</accession>
<proteinExistence type="predicted"/>
<gene>
    <name evidence="2" type="ORF">BDA99DRAFT_542335</name>
</gene>
<dbReference type="AlphaFoldDB" id="A0AAD5K0C8"/>
<evidence type="ECO:0000313" key="3">
    <source>
        <dbReference type="Proteomes" id="UP001209540"/>
    </source>
</evidence>
<dbReference type="SUPFAM" id="SSF48452">
    <property type="entry name" value="TPR-like"/>
    <property type="match status" value="1"/>
</dbReference>
<dbReference type="Gene3D" id="1.25.40.10">
    <property type="entry name" value="Tetratricopeptide repeat domain"/>
    <property type="match status" value="1"/>
</dbReference>
<evidence type="ECO:0008006" key="4">
    <source>
        <dbReference type="Google" id="ProtNLM"/>
    </source>
</evidence>
<dbReference type="PANTHER" id="PTHR47083">
    <property type="entry name" value="TESTIS-EXPRESSED PROTEIN 11"/>
    <property type="match status" value="1"/>
</dbReference>
<name>A0AAD5K0C8_9FUNG</name>
<reference evidence="2" key="1">
    <citation type="journal article" date="2022" name="IScience">
        <title>Evolution of zygomycete secretomes and the origins of terrestrial fungal ecologies.</title>
        <authorList>
            <person name="Chang Y."/>
            <person name="Wang Y."/>
            <person name="Mondo S."/>
            <person name="Ahrendt S."/>
            <person name="Andreopoulos W."/>
            <person name="Barry K."/>
            <person name="Beard J."/>
            <person name="Benny G.L."/>
            <person name="Blankenship S."/>
            <person name="Bonito G."/>
            <person name="Cuomo C."/>
            <person name="Desiro A."/>
            <person name="Gervers K.A."/>
            <person name="Hundley H."/>
            <person name="Kuo A."/>
            <person name="LaButti K."/>
            <person name="Lang B.F."/>
            <person name="Lipzen A."/>
            <person name="O'Donnell K."/>
            <person name="Pangilinan J."/>
            <person name="Reynolds N."/>
            <person name="Sandor L."/>
            <person name="Smith M.E."/>
            <person name="Tsang A."/>
            <person name="Grigoriev I.V."/>
            <person name="Stajich J.E."/>
            <person name="Spatafora J.W."/>
        </authorList>
    </citation>
    <scope>NUCLEOTIDE SEQUENCE</scope>
    <source>
        <strain evidence="2">RSA 2281</strain>
    </source>
</reference>
<evidence type="ECO:0000256" key="1">
    <source>
        <dbReference type="SAM" id="MobiDB-lite"/>
    </source>
</evidence>
<dbReference type="EMBL" id="JAIXMP010000036">
    <property type="protein sequence ID" value="KAI9249247.1"/>
    <property type="molecule type" value="Genomic_DNA"/>
</dbReference>
<sequence>MALVDAKENPSHILPLLKRILTKAEMIQELLDLSETDIEKLEQYGSDLWYNAINMNHLDPSLPAPFEVIATCIIKLASFFNDRLREIGYRMTRPAMESYTGSSYKFWIYQFEMANALGKAWTDSGNYDRAAAAFNDAENVCVHNAQLETLGPLVEMDKVMLQETRRGNWEYAKEKYTEAVDYCLSNRQIIGNENHIKNRFLCQIGISISQKMLNDSKPENCLELIAQIFSQLKFESCSEKFIKMVLETIAHATLNVNATSLAPLLETTLIELLQNIATTFSNIRSTKEYNLAKLGVLSKNEFFHKQGSDSSIILEIAYFEAMENFPLHSPSPWISYIETITDGLDIVLQRCRPANFDQDTDMDKDNNNSETISPPIIDIGKLYQIKLFILTEAVNHYYYPDSSAETSSTPSTTRITADVVESIGKSLNKTVTELFMDKNEINPMDFTVYQMILWRAADTFYENQDYDNALEWYKQTRTLSMPLFKGNKNGLVLARQLAQCYALGCQLDNALDCLSEAMEDCSEHCTAVDYLLKADIYIKKGDENNDDYNVLQVLLCMEKLQKSNGFTFDMNLGLASAVIKSSLSSKGKKVILHKIIEESVTFLTKAQDIEVLNSTRIIQILWILRWIVCTSNSTVLQNRNLGEEMAENIQEICEAINQASELICKSVAESTDDGPSTELQSLSEWFISAAWNLGLQCCEREMNYQGCQFLLSAGKVLIQLTGNSENMDDRERISLFMCIVARQLSGNGQVSDHQEIISIAQKLAMTSSNNYDDEEVVTSSPHSNTSELRPPSNKQEAFNGLLQIFQVEALVSLGRLEETIKIIENCCKAAFNLYHLSLCERIAESVLQSQHCSKQDALKVLECIISLYQKQYPEQGQQEDPASRPFIERFSKWNRLWVSTAMVGYPESELYYLVVVTWNEGITWFHANDNNRASAWCKLAFDLLSYFNDTNQRDTLKHKLTQAYNKMTCA</sequence>
<dbReference type="Proteomes" id="UP001209540">
    <property type="component" value="Unassembled WGS sequence"/>
</dbReference>
<organism evidence="2 3">
    <name type="scientific">Phascolomyces articulosus</name>
    <dbReference type="NCBI Taxonomy" id="60185"/>
    <lineage>
        <taxon>Eukaryota</taxon>
        <taxon>Fungi</taxon>
        <taxon>Fungi incertae sedis</taxon>
        <taxon>Mucoromycota</taxon>
        <taxon>Mucoromycotina</taxon>
        <taxon>Mucoromycetes</taxon>
        <taxon>Mucorales</taxon>
        <taxon>Lichtheimiaceae</taxon>
        <taxon>Phascolomyces</taxon>
    </lineage>
</organism>
<dbReference type="InterPro" id="IPR042861">
    <property type="entry name" value="TEX11"/>
</dbReference>
<keyword evidence="3" id="KW-1185">Reference proteome</keyword>
<feature type="region of interest" description="Disordered" evidence="1">
    <location>
        <begin position="771"/>
        <end position="793"/>
    </location>
</feature>
<protein>
    <recommendedName>
        <fullName evidence="4">Protein ZIP4 homolog</fullName>
    </recommendedName>
</protein>